<keyword evidence="2" id="KW-0479">Metal-binding</keyword>
<proteinExistence type="predicted"/>
<dbReference type="InterPro" id="IPR020843">
    <property type="entry name" value="ER"/>
</dbReference>
<evidence type="ECO:0000313" key="7">
    <source>
        <dbReference type="Proteomes" id="UP001165160"/>
    </source>
</evidence>
<evidence type="ECO:0000256" key="1">
    <source>
        <dbReference type="ARBA" id="ARBA00001947"/>
    </source>
</evidence>
<dbReference type="SMART" id="SM00829">
    <property type="entry name" value="PKS_ER"/>
    <property type="match status" value="1"/>
</dbReference>
<keyword evidence="3" id="KW-0862">Zinc</keyword>
<dbReference type="Gene3D" id="3.90.180.10">
    <property type="entry name" value="Medium-chain alcohol dehydrogenases, catalytic domain"/>
    <property type="match status" value="1"/>
</dbReference>
<comment type="cofactor">
    <cofactor evidence="1">
        <name>Zn(2+)</name>
        <dbReference type="ChEBI" id="CHEBI:29105"/>
    </cofactor>
</comment>
<dbReference type="GO" id="GO:0016616">
    <property type="term" value="F:oxidoreductase activity, acting on the CH-OH group of donors, NAD or NADP as acceptor"/>
    <property type="evidence" value="ECO:0007669"/>
    <property type="project" value="InterPro"/>
</dbReference>
<evidence type="ECO:0000256" key="2">
    <source>
        <dbReference type="ARBA" id="ARBA00022723"/>
    </source>
</evidence>
<protein>
    <recommendedName>
        <fullName evidence="5">Enoyl reductase (ER) domain-containing protein</fullName>
    </recommendedName>
</protein>
<dbReference type="InterPro" id="IPR036291">
    <property type="entry name" value="NAD(P)-bd_dom_sf"/>
</dbReference>
<dbReference type="SUPFAM" id="SSF50129">
    <property type="entry name" value="GroES-like"/>
    <property type="match status" value="1"/>
</dbReference>
<dbReference type="InterPro" id="IPR011032">
    <property type="entry name" value="GroES-like_sf"/>
</dbReference>
<organism evidence="6 7">
    <name type="scientific">Triparma verrucosa</name>
    <dbReference type="NCBI Taxonomy" id="1606542"/>
    <lineage>
        <taxon>Eukaryota</taxon>
        <taxon>Sar</taxon>
        <taxon>Stramenopiles</taxon>
        <taxon>Ochrophyta</taxon>
        <taxon>Bolidophyceae</taxon>
        <taxon>Parmales</taxon>
        <taxon>Triparmaceae</taxon>
        <taxon>Triparma</taxon>
    </lineage>
</organism>
<dbReference type="PANTHER" id="PTHR42683">
    <property type="entry name" value="ALDEHYDE REDUCTASE"/>
    <property type="match status" value="1"/>
</dbReference>
<accession>A0A9W7KWP9</accession>
<evidence type="ECO:0000256" key="3">
    <source>
        <dbReference type="ARBA" id="ARBA00022833"/>
    </source>
</evidence>
<keyword evidence="7" id="KW-1185">Reference proteome</keyword>
<feature type="domain" description="Enoyl reductase (ER)" evidence="5">
    <location>
        <begin position="17"/>
        <end position="353"/>
    </location>
</feature>
<sequence length="374" mass="39878">MSDVILCKSVSCADSSGKHIYHSFNRRSPLPSDVHIKIRYSGVCHSDIHCGRGDWGPKSYPLCTGHEILGEVVNVGAEVSKVKIGEVAGVGCFVDSCRGCEECKEGEENYCSGPGGFRGTYAHKEREDLVPGGVTQGGYSTDIVVDERYVVKVPEALNRAEAAPLLCAGITCFAPFIQAGVRPGMKVAVAGLGGLGHMAVKIAKKLGAEVTVLTRSQSKVESALAMGASKVVVTTNEEEVKAAAKSVNLVYNCISASHDMVFYLSFLKNRGTMIVVGLPPEPIANLKASALAGRGLSIKGSLLGGIKATQEMIDFCARHGIVSDIELIPATPEAVDVAWERTMKSDVKYRFVLDTAATLEKEFDERAKKRAKLA</sequence>
<dbReference type="InterPro" id="IPR013154">
    <property type="entry name" value="ADH-like_N"/>
</dbReference>
<name>A0A9W7KWP9_9STRA</name>
<dbReference type="Pfam" id="PF00107">
    <property type="entry name" value="ADH_zinc_N"/>
    <property type="match status" value="1"/>
</dbReference>
<dbReference type="AlphaFoldDB" id="A0A9W7KWP9"/>
<keyword evidence="4" id="KW-0560">Oxidoreductase</keyword>
<reference evidence="7" key="1">
    <citation type="journal article" date="2023" name="Commun. Biol.">
        <title>Genome analysis of Parmales, the sister group of diatoms, reveals the evolutionary specialization of diatoms from phago-mixotrophs to photoautotrophs.</title>
        <authorList>
            <person name="Ban H."/>
            <person name="Sato S."/>
            <person name="Yoshikawa S."/>
            <person name="Yamada K."/>
            <person name="Nakamura Y."/>
            <person name="Ichinomiya M."/>
            <person name="Sato N."/>
            <person name="Blanc-Mathieu R."/>
            <person name="Endo H."/>
            <person name="Kuwata A."/>
            <person name="Ogata H."/>
        </authorList>
    </citation>
    <scope>NUCLEOTIDE SEQUENCE [LARGE SCALE GENOMIC DNA]</scope>
    <source>
        <strain evidence="7">NIES 3699</strain>
    </source>
</reference>
<gene>
    <name evidence="6" type="ORF">TrVE_jg7437</name>
</gene>
<dbReference type="InterPro" id="IPR047109">
    <property type="entry name" value="CAD-like"/>
</dbReference>
<dbReference type="InterPro" id="IPR013149">
    <property type="entry name" value="ADH-like_C"/>
</dbReference>
<evidence type="ECO:0000313" key="6">
    <source>
        <dbReference type="EMBL" id="GMI14001.1"/>
    </source>
</evidence>
<dbReference type="CDD" id="cd05283">
    <property type="entry name" value="CAD1"/>
    <property type="match status" value="1"/>
</dbReference>
<dbReference type="GO" id="GO:0046872">
    <property type="term" value="F:metal ion binding"/>
    <property type="evidence" value="ECO:0007669"/>
    <property type="project" value="UniProtKB-KW"/>
</dbReference>
<dbReference type="SUPFAM" id="SSF51735">
    <property type="entry name" value="NAD(P)-binding Rossmann-fold domains"/>
    <property type="match status" value="1"/>
</dbReference>
<dbReference type="FunFam" id="3.40.50.720:FF:000022">
    <property type="entry name" value="Cinnamyl alcohol dehydrogenase"/>
    <property type="match status" value="1"/>
</dbReference>
<evidence type="ECO:0000256" key="4">
    <source>
        <dbReference type="ARBA" id="ARBA00023002"/>
    </source>
</evidence>
<dbReference type="EMBL" id="BRXX01000486">
    <property type="protein sequence ID" value="GMI14001.1"/>
    <property type="molecule type" value="Genomic_DNA"/>
</dbReference>
<evidence type="ECO:0000259" key="5">
    <source>
        <dbReference type="SMART" id="SM00829"/>
    </source>
</evidence>
<dbReference type="Pfam" id="PF08240">
    <property type="entry name" value="ADH_N"/>
    <property type="match status" value="1"/>
</dbReference>
<dbReference type="Proteomes" id="UP001165160">
    <property type="component" value="Unassembled WGS sequence"/>
</dbReference>
<comment type="caution">
    <text evidence="6">The sequence shown here is derived from an EMBL/GenBank/DDBJ whole genome shotgun (WGS) entry which is preliminary data.</text>
</comment>
<dbReference type="Gene3D" id="3.40.50.720">
    <property type="entry name" value="NAD(P)-binding Rossmann-like Domain"/>
    <property type="match status" value="1"/>
</dbReference>